<dbReference type="Gene3D" id="3.40.720.10">
    <property type="entry name" value="Alkaline Phosphatase, subunit A"/>
    <property type="match status" value="1"/>
</dbReference>
<dbReference type="InterPro" id="IPR002591">
    <property type="entry name" value="Phosphodiest/P_Trfase"/>
</dbReference>
<organism evidence="3 4">
    <name type="scientific">Nakaseomyces bracarensis</name>
    <dbReference type="NCBI Taxonomy" id="273131"/>
    <lineage>
        <taxon>Eukaryota</taxon>
        <taxon>Fungi</taxon>
        <taxon>Dikarya</taxon>
        <taxon>Ascomycota</taxon>
        <taxon>Saccharomycotina</taxon>
        <taxon>Saccharomycetes</taxon>
        <taxon>Saccharomycetales</taxon>
        <taxon>Saccharomycetaceae</taxon>
        <taxon>Nakaseomyces</taxon>
    </lineage>
</organism>
<feature type="region of interest" description="Disordered" evidence="1">
    <location>
        <begin position="488"/>
        <end position="531"/>
    </location>
</feature>
<protein>
    <submittedName>
        <fullName evidence="3">Ectonucleotide pyrophosphatase/phosphodiesterase 1</fullName>
    </submittedName>
</protein>
<evidence type="ECO:0000313" key="3">
    <source>
        <dbReference type="EMBL" id="KAL3234290.1"/>
    </source>
</evidence>
<evidence type="ECO:0000256" key="1">
    <source>
        <dbReference type="SAM" id="MobiDB-lite"/>
    </source>
</evidence>
<keyword evidence="2" id="KW-0472">Membrane</keyword>
<dbReference type="PANTHER" id="PTHR10151:SF120">
    <property type="entry name" value="BIS(5'-ADENOSYL)-TRIPHOSPHATASE"/>
    <property type="match status" value="1"/>
</dbReference>
<feature type="transmembrane region" description="Helical" evidence="2">
    <location>
        <begin position="109"/>
        <end position="126"/>
    </location>
</feature>
<keyword evidence="2" id="KW-1133">Transmembrane helix</keyword>
<evidence type="ECO:0000313" key="4">
    <source>
        <dbReference type="Proteomes" id="UP001623330"/>
    </source>
</evidence>
<dbReference type="Proteomes" id="UP001623330">
    <property type="component" value="Unassembled WGS sequence"/>
</dbReference>
<gene>
    <name evidence="3" type="ORF">RNJ44_03052</name>
</gene>
<dbReference type="InterPro" id="IPR017850">
    <property type="entry name" value="Alkaline_phosphatase_core_sf"/>
</dbReference>
<feature type="compositionally biased region" description="Polar residues" evidence="1">
    <location>
        <begin position="488"/>
        <end position="498"/>
    </location>
</feature>
<keyword evidence="4" id="KW-1185">Reference proteome</keyword>
<accession>A0ABR4NYW3</accession>
<dbReference type="EMBL" id="JBEVYD010000003">
    <property type="protein sequence ID" value="KAL3234290.1"/>
    <property type="molecule type" value="Genomic_DNA"/>
</dbReference>
<reference evidence="3 4" key="1">
    <citation type="submission" date="2024-05" db="EMBL/GenBank/DDBJ databases">
        <title>Long read based assembly of the Candida bracarensis genome reveals expanded adhesin content.</title>
        <authorList>
            <person name="Marcet-Houben M."/>
            <person name="Ksiezopolska E."/>
            <person name="Gabaldon T."/>
        </authorList>
    </citation>
    <scope>NUCLEOTIDE SEQUENCE [LARGE SCALE GENOMIC DNA]</scope>
    <source>
        <strain evidence="3 4">CBM6</strain>
    </source>
</reference>
<dbReference type="Pfam" id="PF01663">
    <property type="entry name" value="Phosphodiest"/>
    <property type="match status" value="1"/>
</dbReference>
<sequence length="659" mass="75918">MAKASNDVHDTVHEVEDEVIPSGIGDIPVPGLAEVGDEEKQVPWYARYFVNKMREKELAGIPLYELDTEGRLRPIENGGEEDRWFSDTTNEWFDSHKHFSFTAKRKRHTLILGLIIVILMLTLRIFNHDSVHNPELDRHHQYTNYDPYITYNNGTHEFNPLNIIISLNGLSSRLITQEKMPFLHKLFSRDYDETLDQNITVSSHLQPQFPLQSIPNMWTLVTGLYPAQHGMVANTFWDTENELEFRPGIVEPKVWVDNGEPIWETVQKAYNHDKKWEYKVYSNMWPGSDVNYTSLGKVNPARQPYYMDLYDAKETIEDKLQKIFHYLDIADITERPQMILSAINDIDAFGHQHGYPMDRNHFYGEKFHKILNKVDQFVNDTYTGLRERNVTGFTNVIIVSNHGMADTKFPENVTIWEELIHEERDYLRDNDMISHVYMEGSSLGIYVTSNSQISEVYKIIKNRIDNQRFSVYLNGNLPKEWNYNINKGYNEKSPSNSKNGKESGPLPGNAGGEDQLSSGKSIGERGLIHKQRRDTIVNENSAALKNGAKQKSSIIPREPTIWIVPQLGNSIMLKEKYDIVAKRLKKNKKNAEEFYIGSHNLANIEHPDLQAVFAGTGPFFHDKEIGVISNLDIYNLLCDINGISIRDRNPNNGTTRPLF</sequence>
<dbReference type="CDD" id="cd16018">
    <property type="entry name" value="Enpp"/>
    <property type="match status" value="1"/>
</dbReference>
<evidence type="ECO:0000256" key="2">
    <source>
        <dbReference type="SAM" id="Phobius"/>
    </source>
</evidence>
<keyword evidence="2" id="KW-0812">Transmembrane</keyword>
<dbReference type="SUPFAM" id="SSF53649">
    <property type="entry name" value="Alkaline phosphatase-like"/>
    <property type="match status" value="1"/>
</dbReference>
<comment type="caution">
    <text evidence="3">The sequence shown here is derived from an EMBL/GenBank/DDBJ whole genome shotgun (WGS) entry which is preliminary data.</text>
</comment>
<proteinExistence type="predicted"/>
<dbReference type="PANTHER" id="PTHR10151">
    <property type="entry name" value="ECTONUCLEOTIDE PYROPHOSPHATASE/PHOSPHODIESTERASE"/>
    <property type="match status" value="1"/>
</dbReference>
<name>A0ABR4NYW3_9SACH</name>